<gene>
    <name evidence="1" type="ORF">BDV95DRAFT_466503</name>
</gene>
<reference evidence="1 2" key="1">
    <citation type="submission" date="2020-01" db="EMBL/GenBank/DDBJ databases">
        <authorList>
            <consortium name="DOE Joint Genome Institute"/>
            <person name="Haridas S."/>
            <person name="Albert R."/>
            <person name="Binder M."/>
            <person name="Bloem J."/>
            <person name="Labutti K."/>
            <person name="Salamov A."/>
            <person name="Andreopoulos B."/>
            <person name="Baker S.E."/>
            <person name="Barry K."/>
            <person name="Bills G."/>
            <person name="Bluhm B.H."/>
            <person name="Cannon C."/>
            <person name="Castanera R."/>
            <person name="Culley D.E."/>
            <person name="Daum C."/>
            <person name="Ezra D."/>
            <person name="Gonzalez J.B."/>
            <person name="Henrissat B."/>
            <person name="Kuo A."/>
            <person name="Liang C."/>
            <person name="Lipzen A."/>
            <person name="Lutzoni F."/>
            <person name="Magnuson J."/>
            <person name="Mondo S."/>
            <person name="Nolan M."/>
            <person name="Ohm R."/>
            <person name="Pangilinan J."/>
            <person name="Park H.-J.H."/>
            <person name="Ramirez L."/>
            <person name="Alfaro M."/>
            <person name="Sun H."/>
            <person name="Tritt A."/>
            <person name="Yoshinaga Y."/>
            <person name="Zwiers L.-H.L."/>
            <person name="Turgeon B.G."/>
            <person name="Goodwin S.B."/>
            <person name="Spatafora J.W."/>
            <person name="Crous P.W."/>
            <person name="Grigoriev I.V."/>
        </authorList>
    </citation>
    <scope>NUCLEOTIDE SEQUENCE [LARGE SCALE GENOMIC DNA]</scope>
    <source>
        <strain evidence="1 2">CBS 611.86</strain>
    </source>
</reference>
<dbReference type="EMBL" id="JAADJZ010000004">
    <property type="protein sequence ID" value="KAF2876031.1"/>
    <property type="molecule type" value="Genomic_DNA"/>
</dbReference>
<name>A0A7C8IFN8_9PLEO</name>
<organism evidence="1 2">
    <name type="scientific">Massariosphaeria phaeospora</name>
    <dbReference type="NCBI Taxonomy" id="100035"/>
    <lineage>
        <taxon>Eukaryota</taxon>
        <taxon>Fungi</taxon>
        <taxon>Dikarya</taxon>
        <taxon>Ascomycota</taxon>
        <taxon>Pezizomycotina</taxon>
        <taxon>Dothideomycetes</taxon>
        <taxon>Pleosporomycetidae</taxon>
        <taxon>Pleosporales</taxon>
        <taxon>Pleosporales incertae sedis</taxon>
        <taxon>Massariosphaeria</taxon>
    </lineage>
</organism>
<dbReference type="OrthoDB" id="3791143at2759"/>
<dbReference type="Proteomes" id="UP000481861">
    <property type="component" value="Unassembled WGS sequence"/>
</dbReference>
<protein>
    <recommendedName>
        <fullName evidence="3">BED-type domain-containing protein</fullName>
    </recommendedName>
</protein>
<feature type="non-terminal residue" evidence="1">
    <location>
        <position position="177"/>
    </location>
</feature>
<evidence type="ECO:0008006" key="3">
    <source>
        <dbReference type="Google" id="ProtNLM"/>
    </source>
</evidence>
<comment type="caution">
    <text evidence="1">The sequence shown here is derived from an EMBL/GenBank/DDBJ whole genome shotgun (WGS) entry which is preliminary data.</text>
</comment>
<dbReference type="AlphaFoldDB" id="A0A7C8IFN8"/>
<feature type="non-terminal residue" evidence="1">
    <location>
        <position position="1"/>
    </location>
</feature>
<sequence length="177" mass="20273">DANFDARFEDNFDGIDWARLPDYMAPLRTQKHKKSWIYRHGYRVCLRRLPQRIFFVCAYCHRDKTIDRGGTRLYDVTASTSSAANHLQAQKRGHRLTPTGERIPLPGGQRTLQQVIQGGIIVPQAVGNALGNFDVQRFRIAAIEWLVANNHPLREFETPAFRNMLEMANPEALGALW</sequence>
<keyword evidence="2" id="KW-1185">Reference proteome</keyword>
<evidence type="ECO:0000313" key="2">
    <source>
        <dbReference type="Proteomes" id="UP000481861"/>
    </source>
</evidence>
<accession>A0A7C8IFN8</accession>
<proteinExistence type="predicted"/>
<evidence type="ECO:0000313" key="1">
    <source>
        <dbReference type="EMBL" id="KAF2876031.1"/>
    </source>
</evidence>